<protein>
    <recommendedName>
        <fullName evidence="4">PEP-CTERM protein-sorting domain-containing protein</fullName>
    </recommendedName>
</protein>
<gene>
    <name evidence="2" type="ORF">KS4_03340</name>
</gene>
<dbReference type="Pfam" id="PF14717">
    <property type="entry name" value="DUF4465"/>
    <property type="match status" value="1"/>
</dbReference>
<name>A0A517YQ12_9BACT</name>
<dbReference type="AlphaFoldDB" id="A0A517YQ12"/>
<dbReference type="Proteomes" id="UP000317369">
    <property type="component" value="Chromosome"/>
</dbReference>
<dbReference type="OrthoDB" id="8562952at2"/>
<organism evidence="2 3">
    <name type="scientific">Poriferisphaera corsica</name>
    <dbReference type="NCBI Taxonomy" id="2528020"/>
    <lineage>
        <taxon>Bacteria</taxon>
        <taxon>Pseudomonadati</taxon>
        <taxon>Planctomycetota</taxon>
        <taxon>Phycisphaerae</taxon>
        <taxon>Phycisphaerales</taxon>
        <taxon>Phycisphaeraceae</taxon>
        <taxon>Poriferisphaera</taxon>
    </lineage>
</organism>
<dbReference type="EMBL" id="CP036425">
    <property type="protein sequence ID" value="QDU32302.1"/>
    <property type="molecule type" value="Genomic_DNA"/>
</dbReference>
<proteinExistence type="predicted"/>
<sequence length="259" mass="27661" precursor="true">MKIAIVTATIMITTGTVANANTVVDFDGLALANNESYYNGSDEAGSFQSGPVTFFNNYNSAYGSWDGFAYSNMSDTTTADFSNQYSAITGHGAGAGDDIYAVAYYSTYASMKPTFSLDEATTVSGLQITNATYTALSMKNGDSFAKKFGGATGNDADWLKVTFTGILSGQSVGDIDFYLADYRFDNQLDDYIVDSWEWVDLSALGLVDKIEITMTSSDVGSFGINTPTYFAIDNVTLVPEPAGGVLLGISGLALLRRRE</sequence>
<evidence type="ECO:0008006" key="4">
    <source>
        <dbReference type="Google" id="ProtNLM"/>
    </source>
</evidence>
<dbReference type="RefSeq" id="WP_145073647.1">
    <property type="nucleotide sequence ID" value="NZ_CP036425.1"/>
</dbReference>
<reference evidence="2 3" key="1">
    <citation type="submission" date="2019-02" db="EMBL/GenBank/DDBJ databases">
        <title>Deep-cultivation of Planctomycetes and their phenomic and genomic characterization uncovers novel biology.</title>
        <authorList>
            <person name="Wiegand S."/>
            <person name="Jogler M."/>
            <person name="Boedeker C."/>
            <person name="Pinto D."/>
            <person name="Vollmers J."/>
            <person name="Rivas-Marin E."/>
            <person name="Kohn T."/>
            <person name="Peeters S.H."/>
            <person name="Heuer A."/>
            <person name="Rast P."/>
            <person name="Oberbeckmann S."/>
            <person name="Bunk B."/>
            <person name="Jeske O."/>
            <person name="Meyerdierks A."/>
            <person name="Storesund J.E."/>
            <person name="Kallscheuer N."/>
            <person name="Luecker S."/>
            <person name="Lage O.M."/>
            <person name="Pohl T."/>
            <person name="Merkel B.J."/>
            <person name="Hornburger P."/>
            <person name="Mueller R.-W."/>
            <person name="Bruemmer F."/>
            <person name="Labrenz M."/>
            <person name="Spormann A.M."/>
            <person name="Op den Camp H."/>
            <person name="Overmann J."/>
            <person name="Amann R."/>
            <person name="Jetten M.S.M."/>
            <person name="Mascher T."/>
            <person name="Medema M.H."/>
            <person name="Devos D.P."/>
            <person name="Kaster A.-K."/>
            <person name="Ovreas L."/>
            <person name="Rohde M."/>
            <person name="Galperin M.Y."/>
            <person name="Jogler C."/>
        </authorList>
    </citation>
    <scope>NUCLEOTIDE SEQUENCE [LARGE SCALE GENOMIC DNA]</scope>
    <source>
        <strain evidence="2 3">KS4</strain>
    </source>
</reference>
<evidence type="ECO:0000313" key="2">
    <source>
        <dbReference type="EMBL" id="QDU32302.1"/>
    </source>
</evidence>
<feature type="signal peptide" evidence="1">
    <location>
        <begin position="1"/>
        <end position="20"/>
    </location>
</feature>
<dbReference type="InterPro" id="IPR027828">
    <property type="entry name" value="DUF4465"/>
</dbReference>
<evidence type="ECO:0000313" key="3">
    <source>
        <dbReference type="Proteomes" id="UP000317369"/>
    </source>
</evidence>
<dbReference type="KEGG" id="pcor:KS4_03340"/>
<accession>A0A517YQ12</accession>
<dbReference type="Gene3D" id="2.60.120.1350">
    <property type="entry name" value="Protein of unknown function DUF4465"/>
    <property type="match status" value="1"/>
</dbReference>
<keyword evidence="1" id="KW-0732">Signal</keyword>
<feature type="chain" id="PRO_5022244953" description="PEP-CTERM protein-sorting domain-containing protein" evidence="1">
    <location>
        <begin position="21"/>
        <end position="259"/>
    </location>
</feature>
<keyword evidence="3" id="KW-1185">Reference proteome</keyword>
<evidence type="ECO:0000256" key="1">
    <source>
        <dbReference type="SAM" id="SignalP"/>
    </source>
</evidence>